<comment type="cofactor">
    <cofactor evidence="6">
        <name>Mg(2+)</name>
        <dbReference type="ChEBI" id="CHEBI:18420"/>
    </cofactor>
</comment>
<evidence type="ECO:0000256" key="1">
    <source>
        <dbReference type="ARBA" id="ARBA00004141"/>
    </source>
</evidence>
<keyword evidence="5 7" id="KW-0472">Membrane</keyword>
<sequence length="401" mass="45877">MSLIWIVNILSVFFLCVFFAGIVIPQILLIAFRRRLFDEPDERKIHQCVVPRLGGMAFKPVVFFSFVLLLAVNVSTGHDELLKEIGAEALPLAYAFCAIIMLYLVGIADDLIGVRYRAKFFIQIVCGIMLVAGGVELSDLHGMLFIHSMPSWISIPLTVFVTVFIINAINLIDGIDGLASGLCSIAFLFYGMTFIWFHQYLYAMLAFATLGVLIPFYYYKEIYIETERIIIRNFKQKDAEGLLEYLSNPRVNCFAGDRLCSEEAAWAYMQYSPKDMLRYAVSLKKDDFIIGDVFALRENEDTYNVGWHFNKRFEGKGFACEAAAGLLDYLFREAGARRIYGFVEDDNIRSKRLCERLGMRREGCFKEFVTFVNNPDGSPKYEDTCVYAILPKIRNYHPIHD</sequence>
<dbReference type="PANTHER" id="PTHR43792">
    <property type="entry name" value="GNAT FAMILY, PUTATIVE (AFU_ORTHOLOGUE AFUA_3G00765)-RELATED-RELATED"/>
    <property type="match status" value="1"/>
</dbReference>
<accession>A0A7K0JN50</accession>
<evidence type="ECO:0000313" key="9">
    <source>
        <dbReference type="EMBL" id="MSS51083.1"/>
    </source>
</evidence>
<dbReference type="Gene3D" id="3.40.630.30">
    <property type="match status" value="1"/>
</dbReference>
<feature type="transmembrane region" description="Helical" evidence="7">
    <location>
        <begin position="120"/>
        <end position="138"/>
    </location>
</feature>
<keyword evidence="2 9" id="KW-0808">Transferase</keyword>
<dbReference type="PROSITE" id="PS01348">
    <property type="entry name" value="MRAY_2"/>
    <property type="match status" value="1"/>
</dbReference>
<dbReference type="Pfam" id="PF00953">
    <property type="entry name" value="Glycos_transf_4"/>
    <property type="match status" value="1"/>
</dbReference>
<keyword evidence="3 7" id="KW-0812">Transmembrane</keyword>
<evidence type="ECO:0000259" key="8">
    <source>
        <dbReference type="PROSITE" id="PS51186"/>
    </source>
</evidence>
<evidence type="ECO:0000256" key="3">
    <source>
        <dbReference type="ARBA" id="ARBA00022692"/>
    </source>
</evidence>
<dbReference type="EMBL" id="VULU01000090">
    <property type="protein sequence ID" value="MSS51083.1"/>
    <property type="molecule type" value="Genomic_DNA"/>
</dbReference>
<dbReference type="SUPFAM" id="SSF55729">
    <property type="entry name" value="Acyl-CoA N-acyltransferases (Nat)"/>
    <property type="match status" value="1"/>
</dbReference>
<comment type="caution">
    <text evidence="9">The sequence shown here is derived from an EMBL/GenBank/DDBJ whole genome shotgun (WGS) entry which is preliminary data.</text>
</comment>
<evidence type="ECO:0000256" key="4">
    <source>
        <dbReference type="ARBA" id="ARBA00022989"/>
    </source>
</evidence>
<dbReference type="InterPro" id="IPR018480">
    <property type="entry name" value="PNAcMuramoyl-5peptid_Trfase_CS"/>
</dbReference>
<feature type="domain" description="N-acetyltransferase" evidence="8">
    <location>
        <begin position="229"/>
        <end position="378"/>
    </location>
</feature>
<feature type="transmembrane region" description="Helical" evidence="7">
    <location>
        <begin position="53"/>
        <end position="72"/>
    </location>
</feature>
<evidence type="ECO:0000256" key="6">
    <source>
        <dbReference type="PIRSR" id="PIRSR600715-1"/>
    </source>
</evidence>
<dbReference type="GO" id="GO:0016747">
    <property type="term" value="F:acyltransferase activity, transferring groups other than amino-acyl groups"/>
    <property type="evidence" value="ECO:0007669"/>
    <property type="project" value="InterPro"/>
</dbReference>
<dbReference type="GO" id="GO:0046872">
    <property type="term" value="F:metal ion binding"/>
    <property type="evidence" value="ECO:0007669"/>
    <property type="project" value="UniProtKB-KW"/>
</dbReference>
<gene>
    <name evidence="9" type="ORF">FYJ30_23160</name>
</gene>
<feature type="binding site" evidence="6">
    <location>
        <position position="170"/>
    </location>
    <ligand>
        <name>Mg(2+)</name>
        <dbReference type="ChEBI" id="CHEBI:18420"/>
    </ligand>
</feature>
<evidence type="ECO:0000313" key="10">
    <source>
        <dbReference type="Proteomes" id="UP000460950"/>
    </source>
</evidence>
<feature type="transmembrane region" description="Helical" evidence="7">
    <location>
        <begin position="178"/>
        <end position="196"/>
    </location>
</feature>
<keyword evidence="4 7" id="KW-1133">Transmembrane helix</keyword>
<dbReference type="RefSeq" id="WP_154577844.1">
    <property type="nucleotide sequence ID" value="NZ_JAHOFK010000009.1"/>
</dbReference>
<proteinExistence type="predicted"/>
<dbReference type="Pfam" id="PF13302">
    <property type="entry name" value="Acetyltransf_3"/>
    <property type="match status" value="1"/>
</dbReference>
<dbReference type="Proteomes" id="UP000460950">
    <property type="component" value="Unassembled WGS sequence"/>
</dbReference>
<comment type="subcellular location">
    <subcellularLocation>
        <location evidence="1">Membrane</location>
        <topology evidence="1">Multi-pass membrane protein</topology>
    </subcellularLocation>
</comment>
<evidence type="ECO:0000256" key="5">
    <source>
        <dbReference type="ARBA" id="ARBA00023136"/>
    </source>
</evidence>
<dbReference type="CDD" id="cd06853">
    <property type="entry name" value="GT_WecA_like"/>
    <property type="match status" value="1"/>
</dbReference>
<dbReference type="GO" id="GO:0016020">
    <property type="term" value="C:membrane"/>
    <property type="evidence" value="ECO:0007669"/>
    <property type="project" value="UniProtKB-SubCell"/>
</dbReference>
<organism evidence="9 10">
    <name type="scientific">Phocaeicola vulgatus</name>
    <name type="common">Bacteroides vulgatus</name>
    <dbReference type="NCBI Taxonomy" id="821"/>
    <lineage>
        <taxon>Bacteria</taxon>
        <taxon>Pseudomonadati</taxon>
        <taxon>Bacteroidota</taxon>
        <taxon>Bacteroidia</taxon>
        <taxon>Bacteroidales</taxon>
        <taxon>Bacteroidaceae</taxon>
        <taxon>Phocaeicola</taxon>
    </lineage>
</organism>
<keyword evidence="6" id="KW-0479">Metal-binding</keyword>
<dbReference type="PANTHER" id="PTHR43792:SF1">
    <property type="entry name" value="N-ACETYLTRANSFERASE DOMAIN-CONTAINING PROTEIN"/>
    <property type="match status" value="1"/>
</dbReference>
<protein>
    <submittedName>
        <fullName evidence="9">GNAT family N-acetyltransferase</fullName>
    </submittedName>
</protein>
<dbReference type="InterPro" id="IPR016181">
    <property type="entry name" value="Acyl_CoA_acyltransferase"/>
</dbReference>
<evidence type="ECO:0000256" key="7">
    <source>
        <dbReference type="SAM" id="Phobius"/>
    </source>
</evidence>
<dbReference type="InterPro" id="IPR000182">
    <property type="entry name" value="GNAT_dom"/>
</dbReference>
<evidence type="ECO:0000256" key="2">
    <source>
        <dbReference type="ARBA" id="ARBA00022679"/>
    </source>
</evidence>
<dbReference type="PROSITE" id="PS51186">
    <property type="entry name" value="GNAT"/>
    <property type="match status" value="1"/>
</dbReference>
<reference evidence="9 10" key="1">
    <citation type="submission" date="2019-09" db="EMBL/GenBank/DDBJ databases">
        <title>In-depth cultivation of the pig gut microbiome towards novel bacterial diversity and tailored functional studies.</title>
        <authorList>
            <person name="Wylensek D."/>
            <person name="Hitch T.C.A."/>
            <person name="Clavel T."/>
        </authorList>
    </citation>
    <scope>NUCLEOTIDE SEQUENCE [LARGE SCALE GENOMIC DNA]</scope>
    <source>
        <strain evidence="9 10">WCA-389-WT-3C</strain>
    </source>
</reference>
<feature type="transmembrane region" description="Helical" evidence="7">
    <location>
        <begin position="144"/>
        <end position="166"/>
    </location>
</feature>
<name>A0A7K0JN50_PHOVU</name>
<dbReference type="InterPro" id="IPR000715">
    <property type="entry name" value="Glycosyl_transferase_4"/>
</dbReference>
<dbReference type="InterPro" id="IPR051531">
    <property type="entry name" value="N-acetyltransferase"/>
</dbReference>
<dbReference type="AlphaFoldDB" id="A0A7K0JN50"/>
<dbReference type="GO" id="GO:0016780">
    <property type="term" value="F:phosphotransferase activity, for other substituted phosphate groups"/>
    <property type="evidence" value="ECO:0007669"/>
    <property type="project" value="InterPro"/>
</dbReference>
<keyword evidence="6" id="KW-0460">Magnesium</keyword>
<feature type="transmembrane region" description="Helical" evidence="7">
    <location>
        <begin position="202"/>
        <end position="219"/>
    </location>
</feature>
<feature type="transmembrane region" description="Helical" evidence="7">
    <location>
        <begin position="6"/>
        <end position="32"/>
    </location>
</feature>
<feature type="transmembrane region" description="Helical" evidence="7">
    <location>
        <begin position="92"/>
        <end position="108"/>
    </location>
</feature>